<evidence type="ECO:0000313" key="14">
    <source>
        <dbReference type="EMBL" id="MBC2167963.1"/>
    </source>
</evidence>
<dbReference type="Proteomes" id="UP000565628">
    <property type="component" value="Unassembled WGS sequence"/>
</dbReference>
<dbReference type="Proteomes" id="UP000539064">
    <property type="component" value="Unassembled WGS sequence"/>
</dbReference>
<dbReference type="OrthoDB" id="2361512at2"/>
<dbReference type="Proteomes" id="UP000586951">
    <property type="component" value="Unassembled WGS sequence"/>
</dbReference>
<dbReference type="EMBL" id="JNFA01000028">
    <property type="protein sequence ID" value="KGL39044.1"/>
    <property type="molecule type" value="Genomic_DNA"/>
</dbReference>
<evidence type="ECO:0000313" key="34">
    <source>
        <dbReference type="Proteomes" id="UP000547643"/>
    </source>
</evidence>
<evidence type="ECO:0000313" key="1">
    <source>
        <dbReference type="EMBL" id="KGL39044.1"/>
    </source>
</evidence>
<dbReference type="EMBL" id="JAASTX010000017">
    <property type="protein sequence ID" value="MBC1492708.1"/>
    <property type="molecule type" value="Genomic_DNA"/>
</dbReference>
<reference evidence="23 24" key="2">
    <citation type="submission" date="2020-03" db="EMBL/GenBank/DDBJ databases">
        <title>Soil Listeria distribution.</title>
        <authorList>
            <person name="Liao J."/>
            <person name="Wiedmann M."/>
        </authorList>
    </citation>
    <scope>NUCLEOTIDE SEQUENCE [LARGE SCALE GENOMIC DNA]</scope>
    <source>
        <strain evidence="20 38">FSL L7-0039</strain>
        <strain evidence="19 30">FSL L7-0051</strain>
        <strain evidence="18 40">FSL L7-0054</strain>
        <strain evidence="16 37">FSL L7-0149</strain>
        <strain evidence="17 36">FSL L7-0153</strain>
        <strain evidence="14 23">FSL L7-0245</strain>
        <strain evidence="15 28">FSL L7-0259</strain>
        <strain evidence="13 24">FSL L7-0360</strain>
        <strain evidence="11 27">FSL L7-0978</strain>
        <strain evidence="12 35">FSL L7-0990</strain>
        <strain evidence="10 34">FSL L7-1017</strain>
        <strain evidence="9 39">FSL L7-1299</strain>
        <strain evidence="7 29">FSL L7-1387</strain>
        <strain evidence="8 41">FSL L7-1427</strain>
        <strain evidence="6 26">FSL L7-1547</strain>
        <strain evidence="5 32">FSL L7-1658</strain>
        <strain evidence="4 42">FSL L7-1681</strain>
        <strain evidence="2 31">FSL L7-1816</strain>
        <strain evidence="3 25">FSL L7-1833</strain>
        <strain evidence="21 33">FSL L7-1850</strain>
    </source>
</reference>
<dbReference type="Pfam" id="PF11687">
    <property type="entry name" value="DUF3284"/>
    <property type="match status" value="1"/>
</dbReference>
<dbReference type="Proteomes" id="UP000541735">
    <property type="component" value="Unassembled WGS sequence"/>
</dbReference>
<evidence type="ECO:0000313" key="13">
    <source>
        <dbReference type="EMBL" id="MBC2117166.1"/>
    </source>
</evidence>
<dbReference type="EMBL" id="JAAROV010000004">
    <property type="protein sequence ID" value="MBC1317683.1"/>
    <property type="molecule type" value="Genomic_DNA"/>
</dbReference>
<dbReference type="EMBL" id="JAARSH010000005">
    <property type="protein sequence ID" value="MBC1616493.1"/>
    <property type="molecule type" value="Genomic_DNA"/>
</dbReference>
<comment type="caution">
    <text evidence="1">The sequence shown here is derived from an EMBL/GenBank/DDBJ whole genome shotgun (WGS) entry which is preliminary data.</text>
</comment>
<dbReference type="GeneID" id="58718457"/>
<evidence type="ECO:0000313" key="40">
    <source>
        <dbReference type="Proteomes" id="UP000585696"/>
    </source>
</evidence>
<evidence type="ECO:0000313" key="9">
    <source>
        <dbReference type="EMBL" id="MBC1616493.1"/>
    </source>
</evidence>
<evidence type="ECO:0000313" key="28">
    <source>
        <dbReference type="Proteomes" id="UP000541735"/>
    </source>
</evidence>
<dbReference type="EMBL" id="JAARUV010000008">
    <property type="protein sequence ID" value="MBC1780318.1"/>
    <property type="molecule type" value="Genomic_DNA"/>
</dbReference>
<dbReference type="EMBL" id="JAARYY010000005">
    <property type="protein sequence ID" value="MBC2244624.1"/>
    <property type="molecule type" value="Genomic_DNA"/>
</dbReference>
<proteinExistence type="predicted"/>
<protein>
    <submittedName>
        <fullName evidence="2">DUF3284 domain-containing protein</fullName>
    </submittedName>
</protein>
<dbReference type="EMBL" id="JAARVG010000002">
    <property type="protein sequence ID" value="MBC1792182.1"/>
    <property type="molecule type" value="Genomic_DNA"/>
</dbReference>
<evidence type="ECO:0000313" key="37">
    <source>
        <dbReference type="Proteomes" id="UP000553016"/>
    </source>
</evidence>
<evidence type="ECO:0000313" key="18">
    <source>
        <dbReference type="EMBL" id="MBC2284286.1"/>
    </source>
</evidence>
<evidence type="ECO:0000313" key="38">
    <source>
        <dbReference type="Proteomes" id="UP000565628"/>
    </source>
</evidence>
<evidence type="ECO:0000313" key="20">
    <source>
        <dbReference type="EMBL" id="MBC2311762.1"/>
    </source>
</evidence>
<dbReference type="STRING" id="1552123.EP57_14020"/>
<dbReference type="EMBL" id="JAARPT010000003">
    <property type="protein sequence ID" value="MBC1401424.1"/>
    <property type="molecule type" value="Genomic_DNA"/>
</dbReference>
<evidence type="ECO:0000313" key="23">
    <source>
        <dbReference type="Proteomes" id="UP000519573"/>
    </source>
</evidence>
<evidence type="ECO:0000313" key="27">
    <source>
        <dbReference type="Proteomes" id="UP000539064"/>
    </source>
</evidence>
<evidence type="ECO:0000313" key="10">
    <source>
        <dbReference type="EMBL" id="MBC1780318.1"/>
    </source>
</evidence>
<evidence type="ECO:0000313" key="22">
    <source>
        <dbReference type="Proteomes" id="UP000029844"/>
    </source>
</evidence>
<evidence type="ECO:0000313" key="24">
    <source>
        <dbReference type="Proteomes" id="UP000529446"/>
    </source>
</evidence>
<evidence type="ECO:0000313" key="2">
    <source>
        <dbReference type="EMBL" id="MBC1317683.1"/>
    </source>
</evidence>
<dbReference type="Proteomes" id="UP000591929">
    <property type="component" value="Unassembled WGS sequence"/>
</dbReference>
<dbReference type="EMBL" id="JAARXI010000005">
    <property type="protein sequence ID" value="MBC2117166.1"/>
    <property type="molecule type" value="Genomic_DNA"/>
</dbReference>
<dbReference type="EMBL" id="JAARPL010000015">
    <property type="protein sequence ID" value="MBC1373711.1"/>
    <property type="molecule type" value="Genomic_DNA"/>
</dbReference>
<dbReference type="EMBL" id="JAARYD010000017">
    <property type="protein sequence ID" value="MBC2178478.1"/>
    <property type="molecule type" value="Genomic_DNA"/>
</dbReference>
<evidence type="ECO:0000313" key="39">
    <source>
        <dbReference type="Proteomes" id="UP000574104"/>
    </source>
</evidence>
<evidence type="ECO:0000313" key="17">
    <source>
        <dbReference type="EMBL" id="MBC2244624.1"/>
    </source>
</evidence>
<dbReference type="EMBL" id="JAARRW010000005">
    <property type="protein sequence ID" value="MBC1563032.1"/>
    <property type="molecule type" value="Genomic_DNA"/>
</dbReference>
<dbReference type="EMBL" id="JAARZA010000005">
    <property type="protein sequence ID" value="MBC2241460.1"/>
    <property type="molecule type" value="Genomic_DNA"/>
</dbReference>
<gene>
    <name evidence="1" type="ORF">EP57_14020</name>
    <name evidence="3" type="ORF">HB759_12330</name>
    <name evidence="2" type="ORF">HB811_12945</name>
    <name evidence="5" type="ORF">HB836_07395</name>
    <name evidence="4" type="ORF">HB847_15260</name>
    <name evidence="7" type="ORF">HB902_13195</name>
    <name evidence="9" type="ORF">HB904_09855</name>
    <name evidence="8" type="ORF">HB907_15895</name>
    <name evidence="21" type="ORF">HBP98_15935</name>
    <name evidence="10" type="ORF">HCA46_15845</name>
    <name evidence="11" type="ORF">HCA52_02035</name>
    <name evidence="12" type="ORF">HCA55_12025</name>
    <name evidence="13" type="ORF">HCB06_11120</name>
    <name evidence="17" type="ORF">HCB25_11145</name>
    <name evidence="14" type="ORF">HCB26_15405</name>
    <name evidence="15" type="ORF">HCB27_17875</name>
    <name evidence="16" type="ORF">HCB35_13360</name>
    <name evidence="18" type="ORF">HCB69_07845</name>
    <name evidence="19" type="ORF">HCC36_05515</name>
    <name evidence="6" type="ORF">HCI99_12855</name>
    <name evidence="20" type="ORF">HCJ81_12780</name>
</gene>
<dbReference type="EMBL" id="JAAROL010000004">
    <property type="protein sequence ID" value="MBC1332726.1"/>
    <property type="molecule type" value="Genomic_DNA"/>
</dbReference>
<evidence type="ECO:0000313" key="26">
    <source>
        <dbReference type="Proteomes" id="UP000533953"/>
    </source>
</evidence>
<dbReference type="Proteomes" id="UP000541955">
    <property type="component" value="Unassembled WGS sequence"/>
</dbReference>
<dbReference type="Proteomes" id="UP000533953">
    <property type="component" value="Unassembled WGS sequence"/>
</dbReference>
<dbReference type="Proteomes" id="UP000029844">
    <property type="component" value="Unassembled WGS sequence"/>
</dbReference>
<evidence type="ECO:0000313" key="7">
    <source>
        <dbReference type="EMBL" id="MBC1563032.1"/>
    </source>
</evidence>
<dbReference type="EMBL" id="JAASWV010000019">
    <property type="protein sequence ID" value="MBC2311762.1"/>
    <property type="molecule type" value="Genomic_DNA"/>
</dbReference>
<dbReference type="Proteomes" id="UP000548082">
    <property type="component" value="Unassembled WGS sequence"/>
</dbReference>
<evidence type="ECO:0000313" key="8">
    <source>
        <dbReference type="EMBL" id="MBC1566891.1"/>
    </source>
</evidence>
<name>A0A099VZN4_9LIST</name>
<evidence type="ECO:0000313" key="33">
    <source>
        <dbReference type="Proteomes" id="UP000546244"/>
    </source>
</evidence>
<dbReference type="Proteomes" id="UP000519573">
    <property type="component" value="Unassembled WGS sequence"/>
</dbReference>
<evidence type="ECO:0000313" key="5">
    <source>
        <dbReference type="EMBL" id="MBC1401424.1"/>
    </source>
</evidence>
<accession>A0A099VZN4</accession>
<dbReference type="Proteomes" id="UP000532866">
    <property type="component" value="Unassembled WGS sequence"/>
</dbReference>
<dbReference type="Proteomes" id="UP000529446">
    <property type="component" value="Unassembled WGS sequence"/>
</dbReference>
<evidence type="ECO:0000313" key="15">
    <source>
        <dbReference type="EMBL" id="MBC2178478.1"/>
    </source>
</evidence>
<organism evidence="1 22">
    <name type="scientific">Listeria booriae</name>
    <dbReference type="NCBI Taxonomy" id="1552123"/>
    <lineage>
        <taxon>Bacteria</taxon>
        <taxon>Bacillati</taxon>
        <taxon>Bacillota</taxon>
        <taxon>Bacilli</taxon>
        <taxon>Bacillales</taxon>
        <taxon>Listeriaceae</taxon>
        <taxon>Listeria</taxon>
    </lineage>
</organism>
<dbReference type="EMBL" id="JAARMV010000006">
    <property type="protein sequence ID" value="MBC2373502.1"/>
    <property type="molecule type" value="Genomic_DNA"/>
</dbReference>
<dbReference type="InterPro" id="IPR021701">
    <property type="entry name" value="DUF3284"/>
</dbReference>
<dbReference type="Proteomes" id="UP000547643">
    <property type="component" value="Unassembled WGS sequence"/>
</dbReference>
<evidence type="ECO:0000313" key="30">
    <source>
        <dbReference type="Proteomes" id="UP000543005"/>
    </source>
</evidence>
<evidence type="ECO:0000313" key="19">
    <source>
        <dbReference type="EMBL" id="MBC2292686.1"/>
    </source>
</evidence>
<dbReference type="AlphaFoldDB" id="A0A099VZN4"/>
<reference evidence="1 22" key="1">
    <citation type="submission" date="2014-05" db="EMBL/GenBank/DDBJ databases">
        <title>Novel Listeriaceae from food processing environments.</title>
        <authorList>
            <person name="den Bakker H.C."/>
        </authorList>
    </citation>
    <scope>NUCLEOTIDE SEQUENCE [LARGE SCALE GENOMIC DNA]</scope>
    <source>
        <strain evidence="1 22">FSL A5-0281</strain>
    </source>
</reference>
<evidence type="ECO:0000313" key="42">
    <source>
        <dbReference type="Proteomes" id="UP000591929"/>
    </source>
</evidence>
<dbReference type="Proteomes" id="UP000553016">
    <property type="component" value="Unassembled WGS sequence"/>
</dbReference>
<dbReference type="Proteomes" id="UP000546244">
    <property type="component" value="Unassembled WGS sequence"/>
</dbReference>
<evidence type="ECO:0000313" key="3">
    <source>
        <dbReference type="EMBL" id="MBC1332726.1"/>
    </source>
</evidence>
<dbReference type="Proteomes" id="UP000550367">
    <property type="component" value="Unassembled WGS sequence"/>
</dbReference>
<dbReference type="Proteomes" id="UP000543379">
    <property type="component" value="Unassembled WGS sequence"/>
</dbReference>
<dbReference type="Proteomes" id="UP000585696">
    <property type="component" value="Unassembled WGS sequence"/>
</dbReference>
<evidence type="ECO:0000313" key="31">
    <source>
        <dbReference type="Proteomes" id="UP000543379"/>
    </source>
</evidence>
<evidence type="ECO:0000313" key="16">
    <source>
        <dbReference type="EMBL" id="MBC2241460.1"/>
    </source>
</evidence>
<evidence type="ECO:0000313" key="11">
    <source>
        <dbReference type="EMBL" id="MBC1792182.1"/>
    </source>
</evidence>
<dbReference type="EMBL" id="JAARRU010000007">
    <property type="protein sequence ID" value="MBC1566891.1"/>
    <property type="molecule type" value="Genomic_DNA"/>
</dbReference>
<evidence type="ECO:0000313" key="29">
    <source>
        <dbReference type="Proteomes" id="UP000541955"/>
    </source>
</evidence>
<sequence length="142" mass="16511">MNVSTKLYISQKECFHTIAKSVIYDVKQATGKNLPMQKLQGLKYRRKMSNGATVETKITEFQFPNVYQFETTSRVNLHRTTYTVTEISDHVCEVTYKEEIEAEKWMQKMNNMLVGTIFAFLRKKRVTRLLKAMEASVITASK</sequence>
<dbReference type="eggNOG" id="ENOG5032SMJ">
    <property type="taxonomic scope" value="Bacteria"/>
</dbReference>
<evidence type="ECO:0000313" key="6">
    <source>
        <dbReference type="EMBL" id="MBC1492708.1"/>
    </source>
</evidence>
<evidence type="ECO:0000313" key="32">
    <source>
        <dbReference type="Proteomes" id="UP000544413"/>
    </source>
</evidence>
<dbReference type="EMBL" id="JAARYH010000009">
    <property type="protein sequence ID" value="MBC2167963.1"/>
    <property type="molecule type" value="Genomic_DNA"/>
</dbReference>
<dbReference type="Proteomes" id="UP000544413">
    <property type="component" value="Unassembled WGS sequence"/>
</dbReference>
<evidence type="ECO:0000313" key="36">
    <source>
        <dbReference type="Proteomes" id="UP000550367"/>
    </source>
</evidence>
<dbReference type="EMBL" id="JAARZS010000017">
    <property type="protein sequence ID" value="MBC2284286.1"/>
    <property type="molecule type" value="Genomic_DNA"/>
</dbReference>
<dbReference type="Proteomes" id="UP000543005">
    <property type="component" value="Unassembled WGS sequence"/>
</dbReference>
<evidence type="ECO:0000313" key="12">
    <source>
        <dbReference type="EMBL" id="MBC1797456.1"/>
    </source>
</evidence>
<dbReference type="Proteomes" id="UP000574104">
    <property type="component" value="Unassembled WGS sequence"/>
</dbReference>
<evidence type="ECO:0000313" key="41">
    <source>
        <dbReference type="Proteomes" id="UP000586951"/>
    </source>
</evidence>
<dbReference type="EMBL" id="JAARZT010000009">
    <property type="protein sequence ID" value="MBC2292686.1"/>
    <property type="molecule type" value="Genomic_DNA"/>
</dbReference>
<dbReference type="RefSeq" id="WP_036087549.1">
    <property type="nucleotide sequence ID" value="NZ_CBCSHQ010000003.1"/>
</dbReference>
<keyword evidence="22" id="KW-1185">Reference proteome</keyword>
<evidence type="ECO:0000313" key="4">
    <source>
        <dbReference type="EMBL" id="MBC1373711.1"/>
    </source>
</evidence>
<evidence type="ECO:0000313" key="21">
    <source>
        <dbReference type="EMBL" id="MBC2373502.1"/>
    </source>
</evidence>
<evidence type="ECO:0000313" key="35">
    <source>
        <dbReference type="Proteomes" id="UP000548082"/>
    </source>
</evidence>
<evidence type="ECO:0000313" key="25">
    <source>
        <dbReference type="Proteomes" id="UP000532866"/>
    </source>
</evidence>
<dbReference type="EMBL" id="JAARVD010000006">
    <property type="protein sequence ID" value="MBC1797456.1"/>
    <property type="molecule type" value="Genomic_DNA"/>
</dbReference>